<keyword evidence="2" id="KW-0812">Transmembrane</keyword>
<dbReference type="Proteomes" id="UP000694845">
    <property type="component" value="Unplaced"/>
</dbReference>
<feature type="region of interest" description="Disordered" evidence="1">
    <location>
        <begin position="606"/>
        <end position="626"/>
    </location>
</feature>
<evidence type="ECO:0000313" key="5">
    <source>
        <dbReference type="Proteomes" id="UP000694845"/>
    </source>
</evidence>
<sequence length="1025" mass="110494">MELFQCRSLAISLCAFPFLLLGLSGVEIEIVVVNGIDAGYGNVEVERGDNVTMRCQVSGLMHGDTFTWQYDLQDLTTRGRIAVTQELLSTSDSSWDGALVLTVSNVRDGDSGTYVCSVRRPGVETPEITAKQAFLTVYFFPGDGNPTCEPGGPVTIYFGEGTTLACWTDEGNPTVDLVISSSDLDPTMIWSKTDTDDNITKRAYWTADAFRGEFAFSCEIASSRYPGERRNCTIGPIRVEERPLPTTPQTYFSQSVSESATPALESSTTFPSLSHTNDSVANSSEVSLTIGSASTDNSVTFTRSNSPAVTVSDPSAKDMFTFGGTQSDDTSNERNLPQTTSRSDLNTIRGVSDGDPFTTSASGGYSKSEGTMTVSPVFMFNLTTLMSNLKSTSVLNTPITPPSNTETIPAETFLTARQTVHTTTTMLSTKSSPIQTHRASSSPTEKVPNEQRTAETSQIVLQSATGAIWTEEGAEQVTATLSPSTSEVVPTEARIVKTTMRVPPSTTEFVPSEQGTVGTSPGVTQFKTESTPTGERTEQITATLLSPESESVPMDALNVTTISGSTLSSTEIVPTEQSTVKTTQIELPLVTETIPIEPRTEQITTTPLSSTTEPTQTETHILQTTPRASPCTIDVVPTEQRTVKITSTVLPSGTTTESVPTELRTVRIWPVVPTSETETIRIEPRTEQITATLSSSTYEPPPTETMTLKTTLRPSSSTTEIITIKQRTAKSTQILLPSVTDALSTEDRTEQMTGTLLSSTLELIPTKRTTVETPSRARQSTNQIVPTEQRITETTPIVLPSETEGISTGLSTGKSTLPVVPTTAGMTSTEAITVKTTQITVPSTGQTSTEHGVSTFGNMPTVHFHTTETMIPTESKTPVTAPSTPASSTSQSVPTESWNVKSSEKAILTTVPTERRTELTTSSPLPGVSTSDTYEPTELTPTKPSEESKQPSPNWAIAFAVTVPPSILCLVIVVILFFKIRHMKRFEWTAATDALMSRDQQERQSERMNGTVNCASNEFIQLDKV</sequence>
<organism evidence="5 6">
    <name type="scientific">Acanthaster planci</name>
    <name type="common">Crown-of-thorns starfish</name>
    <dbReference type="NCBI Taxonomy" id="133434"/>
    <lineage>
        <taxon>Eukaryota</taxon>
        <taxon>Metazoa</taxon>
        <taxon>Echinodermata</taxon>
        <taxon>Eleutherozoa</taxon>
        <taxon>Asterozoa</taxon>
        <taxon>Asteroidea</taxon>
        <taxon>Valvatacea</taxon>
        <taxon>Valvatida</taxon>
        <taxon>Acanthasteridae</taxon>
        <taxon>Acanthaster</taxon>
    </lineage>
</organism>
<dbReference type="KEGG" id="aplc:110979046"/>
<feature type="compositionally biased region" description="Polar residues" evidence="1">
    <location>
        <begin position="919"/>
        <end position="943"/>
    </location>
</feature>
<keyword evidence="3" id="KW-0732">Signal</keyword>
<feature type="domain" description="Ig-like" evidence="4">
    <location>
        <begin position="17"/>
        <end position="129"/>
    </location>
</feature>
<protein>
    <submittedName>
        <fullName evidence="6">Flocculation protein FLO11-like isoform X1</fullName>
    </submittedName>
</protein>
<feature type="compositionally biased region" description="Polar residues" evidence="1">
    <location>
        <begin position="357"/>
        <end position="367"/>
    </location>
</feature>
<evidence type="ECO:0000313" key="6">
    <source>
        <dbReference type="RefSeq" id="XP_022090212.1"/>
    </source>
</evidence>
<feature type="chain" id="PRO_5034266062" evidence="3">
    <location>
        <begin position="26"/>
        <end position="1025"/>
    </location>
</feature>
<feature type="region of interest" description="Disordered" evidence="1">
    <location>
        <begin position="296"/>
        <end position="367"/>
    </location>
</feature>
<proteinExistence type="predicted"/>
<feature type="region of interest" description="Disordered" evidence="1">
    <location>
        <begin position="504"/>
        <end position="536"/>
    </location>
</feature>
<feature type="compositionally biased region" description="Low complexity" evidence="1">
    <location>
        <begin position="877"/>
        <end position="895"/>
    </location>
</feature>
<feature type="region of interest" description="Disordered" evidence="1">
    <location>
        <begin position="424"/>
        <end position="455"/>
    </location>
</feature>
<dbReference type="InterPro" id="IPR007110">
    <property type="entry name" value="Ig-like_dom"/>
</dbReference>
<accession>A0A8B7YCB5</accession>
<dbReference type="OrthoDB" id="8825892at2759"/>
<feature type="compositionally biased region" description="Polar residues" evidence="1">
    <location>
        <begin position="323"/>
        <end position="346"/>
    </location>
</feature>
<evidence type="ECO:0000256" key="1">
    <source>
        <dbReference type="SAM" id="MobiDB-lite"/>
    </source>
</evidence>
<dbReference type="SMART" id="SM00409">
    <property type="entry name" value="IG"/>
    <property type="match status" value="1"/>
</dbReference>
<dbReference type="InterPro" id="IPR036179">
    <property type="entry name" value="Ig-like_dom_sf"/>
</dbReference>
<dbReference type="PROSITE" id="PS50835">
    <property type="entry name" value="IG_LIKE"/>
    <property type="match status" value="1"/>
</dbReference>
<evidence type="ECO:0000256" key="3">
    <source>
        <dbReference type="SAM" id="SignalP"/>
    </source>
</evidence>
<dbReference type="Gene3D" id="2.60.40.10">
    <property type="entry name" value="Immunoglobulins"/>
    <property type="match status" value="1"/>
</dbReference>
<dbReference type="RefSeq" id="XP_022090212.1">
    <property type="nucleotide sequence ID" value="XM_022234520.1"/>
</dbReference>
<dbReference type="OMA" id="DIHIDEY"/>
<dbReference type="SMART" id="SM00408">
    <property type="entry name" value="IGc2"/>
    <property type="match status" value="1"/>
</dbReference>
<feature type="compositionally biased region" description="Polar residues" evidence="1">
    <location>
        <begin position="296"/>
        <end position="313"/>
    </location>
</feature>
<dbReference type="InterPro" id="IPR013783">
    <property type="entry name" value="Ig-like_fold"/>
</dbReference>
<name>A0A8B7YCB5_ACAPL</name>
<keyword evidence="2" id="KW-1133">Transmembrane helix</keyword>
<reference evidence="6" key="1">
    <citation type="submission" date="2025-08" db="UniProtKB">
        <authorList>
            <consortium name="RefSeq"/>
        </authorList>
    </citation>
    <scope>IDENTIFICATION</scope>
</reference>
<dbReference type="SUPFAM" id="SSF48726">
    <property type="entry name" value="Immunoglobulin"/>
    <property type="match status" value="1"/>
</dbReference>
<feature type="compositionally biased region" description="Low complexity" evidence="1">
    <location>
        <begin position="606"/>
        <end position="622"/>
    </location>
</feature>
<dbReference type="InterPro" id="IPR003599">
    <property type="entry name" value="Ig_sub"/>
</dbReference>
<feature type="compositionally biased region" description="Polar residues" evidence="1">
    <location>
        <begin position="424"/>
        <end position="446"/>
    </location>
</feature>
<evidence type="ECO:0000256" key="2">
    <source>
        <dbReference type="SAM" id="Phobius"/>
    </source>
</evidence>
<keyword evidence="5" id="KW-1185">Reference proteome</keyword>
<dbReference type="GeneID" id="110979046"/>
<dbReference type="Pfam" id="PF13927">
    <property type="entry name" value="Ig_3"/>
    <property type="match status" value="1"/>
</dbReference>
<feature type="transmembrane region" description="Helical" evidence="2">
    <location>
        <begin position="955"/>
        <end position="978"/>
    </location>
</feature>
<gene>
    <name evidence="6" type="primary">LOC110979046</name>
</gene>
<dbReference type="InterPro" id="IPR003598">
    <property type="entry name" value="Ig_sub2"/>
</dbReference>
<feature type="region of interest" description="Disordered" evidence="1">
    <location>
        <begin position="873"/>
        <end position="951"/>
    </location>
</feature>
<feature type="region of interest" description="Disordered" evidence="1">
    <location>
        <begin position="239"/>
        <end position="278"/>
    </location>
</feature>
<feature type="compositionally biased region" description="Polar residues" evidence="1">
    <location>
        <begin position="247"/>
        <end position="278"/>
    </location>
</feature>
<evidence type="ECO:0000259" key="4">
    <source>
        <dbReference type="PROSITE" id="PS50835"/>
    </source>
</evidence>
<dbReference type="AlphaFoldDB" id="A0A8B7YCB5"/>
<keyword evidence="2" id="KW-0472">Membrane</keyword>
<feature type="signal peptide" evidence="3">
    <location>
        <begin position="1"/>
        <end position="25"/>
    </location>
</feature>